<dbReference type="RefSeq" id="WP_265721294.1">
    <property type="nucleotide sequence ID" value="NZ_JAPIVK010000010.1"/>
</dbReference>
<feature type="region of interest" description="Disordered" evidence="1">
    <location>
        <begin position="1"/>
        <end position="23"/>
    </location>
</feature>
<dbReference type="Proteomes" id="UP001597425">
    <property type="component" value="Unassembled WGS sequence"/>
</dbReference>
<gene>
    <name evidence="2" type="ORF">ACFSKX_16900</name>
</gene>
<protein>
    <submittedName>
        <fullName evidence="2">Uncharacterized protein</fullName>
    </submittedName>
</protein>
<comment type="caution">
    <text evidence="2">The sequence shown here is derived from an EMBL/GenBank/DDBJ whole genome shotgun (WGS) entry which is preliminary data.</text>
</comment>
<accession>A0ABW5EG05</accession>
<proteinExistence type="predicted"/>
<dbReference type="EMBL" id="JBHUJD010000029">
    <property type="protein sequence ID" value="MFD2312102.1"/>
    <property type="molecule type" value="Genomic_DNA"/>
</dbReference>
<reference evidence="3" key="1">
    <citation type="journal article" date="2019" name="Int. J. Syst. Evol. Microbiol.">
        <title>The Global Catalogue of Microorganisms (GCM) 10K type strain sequencing project: providing services to taxonomists for standard genome sequencing and annotation.</title>
        <authorList>
            <consortium name="The Broad Institute Genomics Platform"/>
            <consortium name="The Broad Institute Genome Sequencing Center for Infectious Disease"/>
            <person name="Wu L."/>
            <person name="Ma J."/>
        </authorList>
    </citation>
    <scope>NUCLEOTIDE SEQUENCE [LARGE SCALE GENOMIC DNA]</scope>
    <source>
        <strain evidence="3">KCTC 12848</strain>
    </source>
</reference>
<evidence type="ECO:0000256" key="1">
    <source>
        <dbReference type="SAM" id="MobiDB-lite"/>
    </source>
</evidence>
<name>A0ABW5EG05_9GAMM</name>
<evidence type="ECO:0000313" key="2">
    <source>
        <dbReference type="EMBL" id="MFD2312102.1"/>
    </source>
</evidence>
<sequence length="148" mass="15553">MSGSLSFESPLTEENAERDVSGSATISTCVDKNGPVEGVEAEVLFSGDGVANCSLQSFFLSQLVTWNDGQFDFATLEAPEGGPAPLGAYKGVVNVGKSEGDKVITVLFNDEPLQTLSCMLGIDPIGTYNFSGVQIFTDLESEEAGTEL</sequence>
<keyword evidence="3" id="KW-1185">Reference proteome</keyword>
<organism evidence="2 3">
    <name type="scientific">Microbulbifer halophilus</name>
    <dbReference type="NCBI Taxonomy" id="453963"/>
    <lineage>
        <taxon>Bacteria</taxon>
        <taxon>Pseudomonadati</taxon>
        <taxon>Pseudomonadota</taxon>
        <taxon>Gammaproteobacteria</taxon>
        <taxon>Cellvibrionales</taxon>
        <taxon>Microbulbiferaceae</taxon>
        <taxon>Microbulbifer</taxon>
    </lineage>
</organism>
<evidence type="ECO:0000313" key="3">
    <source>
        <dbReference type="Proteomes" id="UP001597425"/>
    </source>
</evidence>